<evidence type="ECO:0000256" key="8">
    <source>
        <dbReference type="SAM" id="Phobius"/>
    </source>
</evidence>
<dbReference type="PANTHER" id="PTHR48020">
    <property type="entry name" value="PROTON MYO-INOSITOL COTRANSPORTER"/>
    <property type="match status" value="1"/>
</dbReference>
<comment type="similarity">
    <text evidence="2">Belongs to the major facilitator superfamily. Sugar transporter (TC 2.A.1.1) family.</text>
</comment>
<evidence type="ECO:0000259" key="9">
    <source>
        <dbReference type="PROSITE" id="PS50850"/>
    </source>
</evidence>
<dbReference type="SUPFAM" id="SSF103473">
    <property type="entry name" value="MFS general substrate transporter"/>
    <property type="match status" value="1"/>
</dbReference>
<feature type="compositionally biased region" description="Low complexity" evidence="7">
    <location>
        <begin position="1"/>
        <end position="10"/>
    </location>
</feature>
<comment type="subcellular location">
    <subcellularLocation>
        <location evidence="1">Membrane</location>
        <topology evidence="1">Multi-pass membrane protein</topology>
    </subcellularLocation>
</comment>
<feature type="region of interest" description="Disordered" evidence="7">
    <location>
        <begin position="1"/>
        <end position="34"/>
    </location>
</feature>
<feature type="transmembrane region" description="Helical" evidence="8">
    <location>
        <begin position="337"/>
        <end position="357"/>
    </location>
</feature>
<dbReference type="PRINTS" id="PR00171">
    <property type="entry name" value="SUGRTRNSPORT"/>
</dbReference>
<sequence length="660" mass="71003">MVGNQGIRIAGGRERGREEDRGTSADSEMGADLNDEAHLLKGEREESRRIEDGVALAVAAPKFDRDVSRWLETDGLERDDDGKGASSNLFVIVLTLAAGIGGFLFGYDTGVISGALLYIREDFDSVDKSTVLQETIVSTAIGGAALGAALGGKTCDRFGRKTSMLIADVVFILGSLLMSAAPSPSVLIIGRMLVGLGIGIASMAAPLYIAETSPSDIRGALVSVNTLMVTTGQFVSYVVNYAFTQVPGTWRWMLGIAGVPALLQLIVFTCLPESPRWLVRKGNVEEAIPVFKKIYRSENLKTELEQIMESAENESDADGVPKNITIGDILGTKEMRLALIAGVGMQIFQQLVGINTVMYYSPSIMELAGFAAHRTALLLSLVVAGVNALGTVAGILLIDRSGRRRLAIVSLIGVTGALFILSIGFFMTTTDSPNVMRPENHFRADLLCSAMQTEQITSRSRSCLDCLSEGCGFCAAPQNKMRPGSCLIHNGTVADICTNSSRSWYTQSCPSKYGWLALVGLILYIMAFSPGMGPVPWAVNSEIYPAHLRGVCGGIAATANWVSNLLVAQSFLSLTRLLGTAGAFFMFTCLSVLALIFVLIAVPETKGLSFQEVEKLWEERAKNTQGWFPWTNNGLQYSRANEKSIPMQIFCESDSVRASS</sequence>
<dbReference type="FunFam" id="1.20.1250.20:FF:000121">
    <property type="entry name" value="Probable inositol transporter 2"/>
    <property type="match status" value="1"/>
</dbReference>
<keyword evidence="6 8" id="KW-0472">Membrane</keyword>
<dbReference type="NCBIfam" id="TIGR00879">
    <property type="entry name" value="SP"/>
    <property type="match status" value="1"/>
</dbReference>
<feature type="domain" description="Major facilitator superfamily (MFS) profile" evidence="9">
    <location>
        <begin position="94"/>
        <end position="606"/>
    </location>
</feature>
<dbReference type="PROSITE" id="PS50850">
    <property type="entry name" value="MFS"/>
    <property type="match status" value="1"/>
</dbReference>
<dbReference type="Gene3D" id="1.20.1250.20">
    <property type="entry name" value="MFS general substrate transporter like domains"/>
    <property type="match status" value="2"/>
</dbReference>
<feature type="transmembrane region" description="Helical" evidence="8">
    <location>
        <begin position="131"/>
        <end position="152"/>
    </location>
</feature>
<name>A0A0D6QXX4_ARACU</name>
<feature type="transmembrane region" description="Helical" evidence="8">
    <location>
        <begin position="405"/>
        <end position="427"/>
    </location>
</feature>
<keyword evidence="4 8" id="KW-0812">Transmembrane</keyword>
<evidence type="ECO:0000256" key="5">
    <source>
        <dbReference type="ARBA" id="ARBA00022989"/>
    </source>
</evidence>
<dbReference type="InterPro" id="IPR020846">
    <property type="entry name" value="MFS_dom"/>
</dbReference>
<feature type="transmembrane region" description="Helical" evidence="8">
    <location>
        <begin position="89"/>
        <end position="119"/>
    </location>
</feature>
<evidence type="ECO:0000256" key="4">
    <source>
        <dbReference type="ARBA" id="ARBA00022692"/>
    </source>
</evidence>
<evidence type="ECO:0000256" key="1">
    <source>
        <dbReference type="ARBA" id="ARBA00004141"/>
    </source>
</evidence>
<dbReference type="CDD" id="cd17360">
    <property type="entry name" value="MFS_HMIT_like"/>
    <property type="match status" value="1"/>
</dbReference>
<proteinExistence type="inferred from homology"/>
<evidence type="ECO:0000256" key="7">
    <source>
        <dbReference type="SAM" id="MobiDB-lite"/>
    </source>
</evidence>
<keyword evidence="5 8" id="KW-1133">Transmembrane helix</keyword>
<feature type="transmembrane region" description="Helical" evidence="8">
    <location>
        <begin position="249"/>
        <end position="271"/>
    </location>
</feature>
<feature type="transmembrane region" description="Helical" evidence="8">
    <location>
        <begin position="513"/>
        <end position="539"/>
    </location>
</feature>
<dbReference type="Pfam" id="PF00083">
    <property type="entry name" value="Sugar_tr"/>
    <property type="match status" value="2"/>
</dbReference>
<protein>
    <recommendedName>
        <fullName evidence="9">Major facilitator superfamily (MFS) profile domain-containing protein</fullName>
    </recommendedName>
</protein>
<dbReference type="InterPro" id="IPR003663">
    <property type="entry name" value="Sugar/inositol_transpt"/>
</dbReference>
<evidence type="ECO:0000313" key="10">
    <source>
        <dbReference type="EMBL" id="JAG94520.1"/>
    </source>
</evidence>
<evidence type="ECO:0000256" key="6">
    <source>
        <dbReference type="ARBA" id="ARBA00023136"/>
    </source>
</evidence>
<dbReference type="InterPro" id="IPR005828">
    <property type="entry name" value="MFS_sugar_transport-like"/>
</dbReference>
<dbReference type="PANTHER" id="PTHR48020:SF12">
    <property type="entry name" value="PROTON MYO-INOSITOL COTRANSPORTER"/>
    <property type="match status" value="1"/>
</dbReference>
<evidence type="ECO:0000256" key="2">
    <source>
        <dbReference type="ARBA" id="ARBA00010992"/>
    </source>
</evidence>
<feature type="transmembrane region" description="Helical" evidence="8">
    <location>
        <begin position="551"/>
        <end position="572"/>
    </location>
</feature>
<dbReference type="GO" id="GO:0016020">
    <property type="term" value="C:membrane"/>
    <property type="evidence" value="ECO:0007669"/>
    <property type="project" value="UniProtKB-SubCell"/>
</dbReference>
<feature type="transmembrane region" description="Helical" evidence="8">
    <location>
        <begin position="578"/>
        <end position="602"/>
    </location>
</feature>
<organism evidence="10">
    <name type="scientific">Araucaria cunninghamii</name>
    <name type="common">Hoop pine</name>
    <name type="synonym">Moreton Bay pine</name>
    <dbReference type="NCBI Taxonomy" id="56994"/>
    <lineage>
        <taxon>Eukaryota</taxon>
        <taxon>Viridiplantae</taxon>
        <taxon>Streptophyta</taxon>
        <taxon>Embryophyta</taxon>
        <taxon>Tracheophyta</taxon>
        <taxon>Spermatophyta</taxon>
        <taxon>Pinopsida</taxon>
        <taxon>Pinidae</taxon>
        <taxon>Conifers II</taxon>
        <taxon>Araucariales</taxon>
        <taxon>Araucariaceae</taxon>
        <taxon>Araucaria</taxon>
    </lineage>
</organism>
<feature type="transmembrane region" description="Helical" evidence="8">
    <location>
        <begin position="377"/>
        <end position="398"/>
    </location>
</feature>
<dbReference type="EMBL" id="GCKF01043251">
    <property type="protein sequence ID" value="JAG94520.1"/>
    <property type="molecule type" value="Transcribed_RNA"/>
</dbReference>
<reference evidence="10" key="1">
    <citation type="submission" date="2015-03" db="EMBL/GenBank/DDBJ databases">
        <title>A transcriptome of Araucaria cunninghamii, an australian fine timber species.</title>
        <authorList>
            <person name="Jing Yi C.J.Y."/>
            <person name="Yin San L.Y.S."/>
            <person name="Abdul Karim S.S."/>
            <person name="Wan Azmi N.N."/>
            <person name="Hercus R.R."/>
            <person name="Croft L.L."/>
        </authorList>
    </citation>
    <scope>NUCLEOTIDE SEQUENCE</scope>
    <source>
        <strain evidence="10">MI0301</strain>
        <tissue evidence="10">Leaf</tissue>
    </source>
</reference>
<feature type="compositionally biased region" description="Basic and acidic residues" evidence="7">
    <location>
        <begin position="11"/>
        <end position="23"/>
    </location>
</feature>
<feature type="transmembrane region" description="Helical" evidence="8">
    <location>
        <begin position="221"/>
        <end position="243"/>
    </location>
</feature>
<feature type="transmembrane region" description="Helical" evidence="8">
    <location>
        <begin position="188"/>
        <end position="209"/>
    </location>
</feature>
<keyword evidence="3" id="KW-0813">Transport</keyword>
<feature type="transmembrane region" description="Helical" evidence="8">
    <location>
        <begin position="164"/>
        <end position="182"/>
    </location>
</feature>
<evidence type="ECO:0000256" key="3">
    <source>
        <dbReference type="ARBA" id="ARBA00022448"/>
    </source>
</evidence>
<dbReference type="PROSITE" id="PS00217">
    <property type="entry name" value="SUGAR_TRANSPORT_2"/>
    <property type="match status" value="1"/>
</dbReference>
<dbReference type="InterPro" id="IPR005829">
    <property type="entry name" value="Sugar_transporter_CS"/>
</dbReference>
<dbReference type="InterPro" id="IPR050814">
    <property type="entry name" value="Myo-inositol_Transporter"/>
</dbReference>
<dbReference type="InterPro" id="IPR036259">
    <property type="entry name" value="MFS_trans_sf"/>
</dbReference>
<dbReference type="AlphaFoldDB" id="A0A0D6QXX4"/>
<dbReference type="GO" id="GO:0022857">
    <property type="term" value="F:transmembrane transporter activity"/>
    <property type="evidence" value="ECO:0007669"/>
    <property type="project" value="InterPro"/>
</dbReference>
<accession>A0A0D6QXX4</accession>